<evidence type="ECO:0000259" key="5">
    <source>
        <dbReference type="PROSITE" id="PS50011"/>
    </source>
</evidence>
<evidence type="ECO:0000256" key="1">
    <source>
        <dbReference type="ARBA" id="ARBA00022679"/>
    </source>
</evidence>
<dbReference type="InterPro" id="IPR011009">
    <property type="entry name" value="Kinase-like_dom_sf"/>
</dbReference>
<keyword evidence="7" id="KW-1185">Reference proteome</keyword>
<dbReference type="Proteomes" id="UP000319557">
    <property type="component" value="Chromosome"/>
</dbReference>
<name>A0A517M6P8_9BACT</name>
<dbReference type="PANTHER" id="PTHR43289:SF6">
    <property type="entry name" value="SERINE_THREONINE-PROTEIN KINASE NEKL-3"/>
    <property type="match status" value="1"/>
</dbReference>
<dbReference type="Pfam" id="PF00069">
    <property type="entry name" value="Pkinase"/>
    <property type="match status" value="1"/>
</dbReference>
<keyword evidence="4" id="KW-0067">ATP-binding</keyword>
<dbReference type="PROSITE" id="PS50011">
    <property type="entry name" value="PROTEIN_KINASE_DOM"/>
    <property type="match status" value="1"/>
</dbReference>
<dbReference type="Gene3D" id="1.10.510.10">
    <property type="entry name" value="Transferase(Phosphotransferase) domain 1"/>
    <property type="match status" value="1"/>
</dbReference>
<dbReference type="GO" id="GO:0004674">
    <property type="term" value="F:protein serine/threonine kinase activity"/>
    <property type="evidence" value="ECO:0007669"/>
    <property type="project" value="UniProtKB-EC"/>
</dbReference>
<proteinExistence type="predicted"/>
<evidence type="ECO:0000256" key="3">
    <source>
        <dbReference type="ARBA" id="ARBA00022777"/>
    </source>
</evidence>
<evidence type="ECO:0000313" key="6">
    <source>
        <dbReference type="EMBL" id="QDS90525.1"/>
    </source>
</evidence>
<organism evidence="6 7">
    <name type="scientific">Rosistilla ulvae</name>
    <dbReference type="NCBI Taxonomy" id="1930277"/>
    <lineage>
        <taxon>Bacteria</taxon>
        <taxon>Pseudomonadati</taxon>
        <taxon>Planctomycetota</taxon>
        <taxon>Planctomycetia</taxon>
        <taxon>Pirellulales</taxon>
        <taxon>Pirellulaceae</taxon>
        <taxon>Rosistilla</taxon>
    </lineage>
</organism>
<dbReference type="GO" id="GO:0005524">
    <property type="term" value="F:ATP binding"/>
    <property type="evidence" value="ECO:0007669"/>
    <property type="project" value="UniProtKB-KW"/>
</dbReference>
<sequence>MADHTSTGIVLSATDHRLPDPMPVGLAKYTNFKDMAEGGSGKLRSCWDTVVNRLVVMKTLQPKFIHDPKENRRFLREARITAMLQHPNTVPVYEIGHDPEVGIYFTMKRISGENFFQALKRIAMGDEATTEAYSLQRRIEIAISAAQALAYAHVRGVIHRDVKPENIWIGNFGEVILLDWGVAKVWGHSDESESFLFRREDVEDEEMQLRTLTGGGQRPGTPLYMSPEQVRGYKYLDERSDIFSMGIVLYEMLAIREPFRGRNINETFNNIQNVDPPKPSERSPDREIPPAADEIVMKAIQKKPSARYQSMRAMIDDMHELLENRKFD</sequence>
<dbReference type="KEGG" id="ruv:EC9_47390"/>
<dbReference type="EMBL" id="CP036261">
    <property type="protein sequence ID" value="QDS90525.1"/>
    <property type="molecule type" value="Genomic_DNA"/>
</dbReference>
<evidence type="ECO:0000256" key="2">
    <source>
        <dbReference type="ARBA" id="ARBA00022741"/>
    </source>
</evidence>
<protein>
    <submittedName>
        <fullName evidence="6">Serine/threonine-protein kinase PknD</fullName>
        <ecNumber evidence="6">2.7.11.1</ecNumber>
    </submittedName>
</protein>
<dbReference type="PANTHER" id="PTHR43289">
    <property type="entry name" value="MITOGEN-ACTIVATED PROTEIN KINASE KINASE KINASE 20-RELATED"/>
    <property type="match status" value="1"/>
</dbReference>
<dbReference type="AlphaFoldDB" id="A0A517M6P8"/>
<evidence type="ECO:0000256" key="4">
    <source>
        <dbReference type="ARBA" id="ARBA00022840"/>
    </source>
</evidence>
<reference evidence="6 7" key="1">
    <citation type="submission" date="2019-02" db="EMBL/GenBank/DDBJ databases">
        <title>Deep-cultivation of Planctomycetes and their phenomic and genomic characterization uncovers novel biology.</title>
        <authorList>
            <person name="Wiegand S."/>
            <person name="Jogler M."/>
            <person name="Boedeker C."/>
            <person name="Pinto D."/>
            <person name="Vollmers J."/>
            <person name="Rivas-Marin E."/>
            <person name="Kohn T."/>
            <person name="Peeters S.H."/>
            <person name="Heuer A."/>
            <person name="Rast P."/>
            <person name="Oberbeckmann S."/>
            <person name="Bunk B."/>
            <person name="Jeske O."/>
            <person name="Meyerdierks A."/>
            <person name="Storesund J.E."/>
            <person name="Kallscheuer N."/>
            <person name="Luecker S."/>
            <person name="Lage O.M."/>
            <person name="Pohl T."/>
            <person name="Merkel B.J."/>
            <person name="Hornburger P."/>
            <person name="Mueller R.-W."/>
            <person name="Bruemmer F."/>
            <person name="Labrenz M."/>
            <person name="Spormann A.M."/>
            <person name="Op den Camp H."/>
            <person name="Overmann J."/>
            <person name="Amann R."/>
            <person name="Jetten M.S.M."/>
            <person name="Mascher T."/>
            <person name="Medema M.H."/>
            <person name="Devos D.P."/>
            <person name="Kaster A.-K."/>
            <person name="Ovreas L."/>
            <person name="Rohde M."/>
            <person name="Galperin M.Y."/>
            <person name="Jogler C."/>
        </authorList>
    </citation>
    <scope>NUCLEOTIDE SEQUENCE [LARGE SCALE GENOMIC DNA]</scope>
    <source>
        <strain evidence="6 7">EC9</strain>
    </source>
</reference>
<dbReference type="Gene3D" id="3.30.200.20">
    <property type="entry name" value="Phosphorylase Kinase, domain 1"/>
    <property type="match status" value="1"/>
</dbReference>
<keyword evidence="2" id="KW-0547">Nucleotide-binding</keyword>
<gene>
    <name evidence="6" type="primary">pknD_7</name>
    <name evidence="6" type="ORF">EC9_47390</name>
</gene>
<dbReference type="SUPFAM" id="SSF56112">
    <property type="entry name" value="Protein kinase-like (PK-like)"/>
    <property type="match status" value="1"/>
</dbReference>
<feature type="domain" description="Protein kinase" evidence="5">
    <location>
        <begin position="29"/>
        <end position="322"/>
    </location>
</feature>
<keyword evidence="3 6" id="KW-0418">Kinase</keyword>
<dbReference type="RefSeq" id="WP_145348330.1">
    <property type="nucleotide sequence ID" value="NZ_CP036261.1"/>
</dbReference>
<dbReference type="EC" id="2.7.11.1" evidence="6"/>
<dbReference type="OrthoDB" id="6111975at2"/>
<dbReference type="CDD" id="cd14014">
    <property type="entry name" value="STKc_PknB_like"/>
    <property type="match status" value="1"/>
</dbReference>
<evidence type="ECO:0000313" key="7">
    <source>
        <dbReference type="Proteomes" id="UP000319557"/>
    </source>
</evidence>
<accession>A0A517M6P8</accession>
<dbReference type="InterPro" id="IPR000719">
    <property type="entry name" value="Prot_kinase_dom"/>
</dbReference>
<keyword evidence="1 6" id="KW-0808">Transferase</keyword>
<dbReference type="SMART" id="SM00220">
    <property type="entry name" value="S_TKc"/>
    <property type="match status" value="1"/>
</dbReference>